<name>A0A2Z4RVR4_PSEPU</name>
<dbReference type="EMBL" id="CP029693">
    <property type="protein sequence ID" value="AWY43864.1"/>
    <property type="molecule type" value="Genomic_DNA"/>
</dbReference>
<dbReference type="AlphaFoldDB" id="A0A2Z4RVR4"/>
<proteinExistence type="predicted"/>
<dbReference type="NCBIfam" id="NF040662">
    <property type="entry name" value="attach_TipJ_rel"/>
    <property type="match status" value="1"/>
</dbReference>
<evidence type="ECO:0000313" key="1">
    <source>
        <dbReference type="EMBL" id="AWY43864.1"/>
    </source>
</evidence>
<evidence type="ECO:0008006" key="3">
    <source>
        <dbReference type="Google" id="ProtNLM"/>
    </source>
</evidence>
<dbReference type="Proteomes" id="UP000250299">
    <property type="component" value="Chromosome"/>
</dbReference>
<evidence type="ECO:0000313" key="2">
    <source>
        <dbReference type="Proteomes" id="UP000250299"/>
    </source>
</evidence>
<reference evidence="1 2" key="1">
    <citation type="submission" date="2018-05" db="EMBL/GenBank/DDBJ databases">
        <title>Whole genome sequence of Pseudomonas putida JBC17.</title>
        <authorList>
            <person name="Lee Y.H."/>
            <person name="David K."/>
        </authorList>
    </citation>
    <scope>NUCLEOTIDE SEQUENCE [LARGE SCALE GENOMIC DNA]</scope>
    <source>
        <strain evidence="1 2">JBC17</strain>
    </source>
</reference>
<sequence length="1021" mass="109691">MIEFFPNKLFDTAPLATFTTRERMTIEAWVKQQTEFYQRAPVQPISVAVNDELICPTLWHKVKFKPSDRVQIWREPKGTDPFTITALLFKGVKAIGKLLMPKMPGMPSTGATAQGDPIDEASAKGNKVKAGDPVRNLAGRQKLYPSYLAEPRTWFAGPREQWTEMLVYVSAGSVQANLSDIKIGETPIISLGSEAICNVYPPGSSVAGNSASMLWYNVKEVGASSSGSAGLEMTVSAALTQTATASAYQFNGTSISIPSGAGAFPADWESGLIIRVLTPYEYTVVDGGAGRDIVRGPLAILNPFPGMLIEVQGANAGYYVVNTYTPYAPAVPPTSGTPSTVLGSSVPARYDYNVTPLTFTVSLGSTPYSVALNTATTNLAGLVSAINTAKGSAPFIASASSGKVLLTQTGANNGLALVSSGGSAVLGSSPVNTTGTAASSGTPEQPAEMTLDYTGGQPVVGLALGSGLATIGPIGLRYRITAFSSSLMTVERLTSAGAADTGWPGFALMETVNGLITLDSSNLEGGYRGPFGCAPKGELVTELEWTVFHPNGLCGIGREGQIYPVRSFHAFEYRDMDAAGDWTVINIEHLGGTRDAQGFTYRATLPYPMRPEARIKKRFVSQPGRIDAEKQDDISWYNLRSLRQTRPVTYPGMTVMALQIRGGDRLSAQSESQVNLIATRVLPVYTGGAWTAPQPTRGIVPWCLNVLKSLGYTDADIDLPEWDRLHSVFEAAGQYYDEVIDDTSTAKDRINDALACGYAELTIKNGLVSLVRDEPRAAFDITYGPKTQTYSPQNMTKPLKIEGSMPSVNDFDGVDVEYYSNLTWAWETVPCRWPGDAGLKVEKIKLPGVGDRDRAYRIGMRRRGHQLFRQDTYAWETELAGMNSGYLSFCAVASDTPGLCQSAQLRSATAFGGGFLIESTEPIDWSAPEPYRVGISRPDGTLSGPFPVTAIDEYHLQIADLDFEPDTSMTLELPQLLVGPASKWAYPVLVNSSLPSNGNVALKGMPYDARVYTYDSAIAPA</sequence>
<protein>
    <recommendedName>
        <fullName evidence="3">Tip attachment protein J domain-containing protein</fullName>
    </recommendedName>
</protein>
<organism evidence="1 2">
    <name type="scientific">Pseudomonas putida</name>
    <name type="common">Arthrobacter siderocapsulatus</name>
    <dbReference type="NCBI Taxonomy" id="303"/>
    <lineage>
        <taxon>Bacteria</taxon>
        <taxon>Pseudomonadati</taxon>
        <taxon>Pseudomonadota</taxon>
        <taxon>Gammaproteobacteria</taxon>
        <taxon>Pseudomonadales</taxon>
        <taxon>Pseudomonadaceae</taxon>
        <taxon>Pseudomonas</taxon>
    </lineage>
</organism>
<accession>A0A2Z4RVR4</accession>
<dbReference type="OrthoDB" id="6243207at2"/>
<gene>
    <name evidence="1" type="ORF">DKY63_29705</name>
</gene>
<dbReference type="RefSeq" id="WP_110967390.1">
    <property type="nucleotide sequence ID" value="NZ_CP029693.1"/>
</dbReference>